<reference evidence="2" key="1">
    <citation type="journal article" date="2022" name="Int. J. Syst. Evol. Microbiol.">
        <title>Pseudomonas aegrilactucae sp. nov. and Pseudomonas morbosilactucae sp. nov., pathogens causing bacterial rot of lettuce in Japan.</title>
        <authorList>
            <person name="Sawada H."/>
            <person name="Fujikawa T."/>
            <person name="Satou M."/>
        </authorList>
    </citation>
    <scope>NUCLEOTIDE SEQUENCE</scope>
    <source>
        <strain evidence="2">0166_1</strain>
    </source>
</reference>
<dbReference type="EMBL" id="CP087164">
    <property type="protein sequence ID" value="UGS36174.1"/>
    <property type="molecule type" value="Genomic_DNA"/>
</dbReference>
<evidence type="ECO:0000313" key="2">
    <source>
        <dbReference type="EMBL" id="UGS36174.1"/>
    </source>
</evidence>
<dbReference type="AlphaFoldDB" id="A0A9E6XX72"/>
<sequence>MAGQHSAAAAVQSMSSSWHALLYGSFDASGVMTVDKPPLALWVQALSARAFGFGSWSMLVPQAAPPHAQRTGRRRRSCAGPLVERTTGTRTVT</sequence>
<keyword evidence="3" id="KW-1185">Reference proteome</keyword>
<name>A0A9E6XX72_9ACTN</name>
<evidence type="ECO:0000256" key="1">
    <source>
        <dbReference type="SAM" id="MobiDB-lite"/>
    </source>
</evidence>
<accession>A0A9E6XX72</accession>
<dbReference type="Proteomes" id="UP001162834">
    <property type="component" value="Chromosome"/>
</dbReference>
<organism evidence="2 3">
    <name type="scientific">Capillimicrobium parvum</name>
    <dbReference type="NCBI Taxonomy" id="2884022"/>
    <lineage>
        <taxon>Bacteria</taxon>
        <taxon>Bacillati</taxon>
        <taxon>Actinomycetota</taxon>
        <taxon>Thermoleophilia</taxon>
        <taxon>Solirubrobacterales</taxon>
        <taxon>Capillimicrobiaceae</taxon>
        <taxon>Capillimicrobium</taxon>
    </lineage>
</organism>
<feature type="region of interest" description="Disordered" evidence="1">
    <location>
        <begin position="64"/>
        <end position="93"/>
    </location>
</feature>
<dbReference type="KEGG" id="sbae:DSM104329_02574"/>
<evidence type="ECO:0000313" key="3">
    <source>
        <dbReference type="Proteomes" id="UP001162834"/>
    </source>
</evidence>
<gene>
    <name evidence="2" type="ORF">DSM104329_02574</name>
</gene>
<proteinExistence type="predicted"/>
<dbReference type="RefSeq" id="WP_259315850.1">
    <property type="nucleotide sequence ID" value="NZ_CP087164.1"/>
</dbReference>
<protein>
    <submittedName>
        <fullName evidence="2">Uncharacterized protein</fullName>
    </submittedName>
</protein>